<dbReference type="AlphaFoldDB" id="A0A8H9MF48"/>
<dbReference type="Proteomes" id="UP000658656">
    <property type="component" value="Unassembled WGS sequence"/>
</dbReference>
<dbReference type="Pfam" id="PF00665">
    <property type="entry name" value="rve"/>
    <property type="match status" value="1"/>
</dbReference>
<evidence type="ECO:0000259" key="1">
    <source>
        <dbReference type="PROSITE" id="PS50994"/>
    </source>
</evidence>
<dbReference type="PROSITE" id="PS50994">
    <property type="entry name" value="INTEGRASE"/>
    <property type="match status" value="1"/>
</dbReference>
<dbReference type="InterPro" id="IPR001584">
    <property type="entry name" value="Integrase_cat-core"/>
</dbReference>
<feature type="domain" description="Integrase catalytic" evidence="1">
    <location>
        <begin position="143"/>
        <end position="304"/>
    </location>
</feature>
<dbReference type="InterPro" id="IPR047656">
    <property type="entry name" value="IS481-like_transpos"/>
</dbReference>
<dbReference type="GO" id="GO:0015074">
    <property type="term" value="P:DNA integration"/>
    <property type="evidence" value="ECO:0007669"/>
    <property type="project" value="InterPro"/>
</dbReference>
<proteinExistence type="predicted"/>
<dbReference type="PANTHER" id="PTHR35004">
    <property type="entry name" value="TRANSPOSASE RV3428C-RELATED"/>
    <property type="match status" value="1"/>
</dbReference>
<reference evidence="2" key="2">
    <citation type="submission" date="2020-09" db="EMBL/GenBank/DDBJ databases">
        <authorList>
            <person name="Sun Q."/>
            <person name="Zhou Y."/>
        </authorList>
    </citation>
    <scope>NUCLEOTIDE SEQUENCE</scope>
    <source>
        <strain evidence="2">CGMCC 4.7679</strain>
    </source>
</reference>
<dbReference type="GO" id="GO:0003676">
    <property type="term" value="F:nucleic acid binding"/>
    <property type="evidence" value="ECO:0007669"/>
    <property type="project" value="InterPro"/>
</dbReference>
<keyword evidence="3" id="KW-1185">Reference proteome</keyword>
<dbReference type="InterPro" id="IPR036397">
    <property type="entry name" value="RNaseH_sf"/>
</dbReference>
<gene>
    <name evidence="2" type="ORF">GCM10017566_66670</name>
</gene>
<dbReference type="PANTHER" id="PTHR35004:SF7">
    <property type="entry name" value="INTEGRASE PROTEIN"/>
    <property type="match status" value="1"/>
</dbReference>
<protein>
    <recommendedName>
        <fullName evidence="1">Integrase catalytic domain-containing protein</fullName>
    </recommendedName>
</protein>
<evidence type="ECO:0000313" key="2">
    <source>
        <dbReference type="EMBL" id="GHF83277.1"/>
    </source>
</evidence>
<comment type="caution">
    <text evidence="2">The sequence shown here is derived from an EMBL/GenBank/DDBJ whole genome shotgun (WGS) entry which is preliminary data.</text>
</comment>
<sequence length="304" mass="35954">MAERVWSEKDLVRRANRRLAVLRRAKEVSGNVAATCRYYGISRSIFYRWKRRYEEHGLEGLKNRSSAPMHSPNVTHPEVVGKIIHLRQHYHFGPLKIAMYLQRYHNVAISQSGVWRILKRLGMNRLPASQRYKRHQQRWKRYEKQRPGHHVQIDVKFIEPITTGITRRKRYYQHTAIDDCTRLRVLRIYPRSDQKTAIQFLDYILSRLPFQVEKIQTDNGAEFQTAFHWHVLDKGIGHTYIRPATPRPNGKVERSHRIDAEEFYRLLDGVVIDDAGVFNDKAQRMGGLLQLPPPPRRPRRTNPV</sequence>
<dbReference type="InterPro" id="IPR036388">
    <property type="entry name" value="WH-like_DNA-bd_sf"/>
</dbReference>
<dbReference type="EMBL" id="BNAV01000016">
    <property type="protein sequence ID" value="GHF83277.1"/>
    <property type="molecule type" value="Genomic_DNA"/>
</dbReference>
<dbReference type="SUPFAM" id="SSF46689">
    <property type="entry name" value="Homeodomain-like"/>
    <property type="match status" value="1"/>
</dbReference>
<evidence type="ECO:0000313" key="3">
    <source>
        <dbReference type="Proteomes" id="UP000658656"/>
    </source>
</evidence>
<dbReference type="NCBIfam" id="NF033577">
    <property type="entry name" value="transpos_IS481"/>
    <property type="match status" value="1"/>
</dbReference>
<dbReference type="Pfam" id="PF13565">
    <property type="entry name" value="HTH_32"/>
    <property type="match status" value="1"/>
</dbReference>
<accession>A0A8H9MF48</accession>
<dbReference type="SUPFAM" id="SSF53098">
    <property type="entry name" value="Ribonuclease H-like"/>
    <property type="match status" value="1"/>
</dbReference>
<dbReference type="Gene3D" id="3.30.420.10">
    <property type="entry name" value="Ribonuclease H-like superfamily/Ribonuclease H"/>
    <property type="match status" value="1"/>
</dbReference>
<dbReference type="InterPro" id="IPR012337">
    <property type="entry name" value="RNaseH-like_sf"/>
</dbReference>
<reference evidence="2" key="1">
    <citation type="journal article" date="2014" name="Int. J. Syst. Evol. Microbiol.">
        <title>Complete genome sequence of Corynebacterium casei LMG S-19264T (=DSM 44701T), isolated from a smear-ripened cheese.</title>
        <authorList>
            <consortium name="US DOE Joint Genome Institute (JGI-PGF)"/>
            <person name="Walter F."/>
            <person name="Albersmeier A."/>
            <person name="Kalinowski J."/>
            <person name="Ruckert C."/>
        </authorList>
    </citation>
    <scope>NUCLEOTIDE SEQUENCE</scope>
    <source>
        <strain evidence="2">CGMCC 4.7679</strain>
    </source>
</reference>
<dbReference type="Gene3D" id="1.10.10.10">
    <property type="entry name" value="Winged helix-like DNA-binding domain superfamily/Winged helix DNA-binding domain"/>
    <property type="match status" value="1"/>
</dbReference>
<name>A0A8H9MF48_9PSEU</name>
<dbReference type="InterPro" id="IPR009057">
    <property type="entry name" value="Homeodomain-like_sf"/>
</dbReference>
<organism evidence="2 3">
    <name type="scientific">Amycolatopsis bartoniae</name>
    <dbReference type="NCBI Taxonomy" id="941986"/>
    <lineage>
        <taxon>Bacteria</taxon>
        <taxon>Bacillati</taxon>
        <taxon>Actinomycetota</taxon>
        <taxon>Actinomycetes</taxon>
        <taxon>Pseudonocardiales</taxon>
        <taxon>Pseudonocardiaceae</taxon>
        <taxon>Amycolatopsis</taxon>
    </lineage>
</organism>